<comment type="caution">
    <text evidence="1">The sequence shown here is derived from an EMBL/GenBank/DDBJ whole genome shotgun (WGS) entry which is preliminary data.</text>
</comment>
<protein>
    <submittedName>
        <fullName evidence="1">Uncharacterized protein</fullName>
    </submittedName>
</protein>
<gene>
    <name evidence="1" type="ORF">Airi01_077040</name>
</gene>
<name>A0A9W6RSM0_9ACTN</name>
<organism evidence="1 2">
    <name type="scientific">Actinoallomurus iriomotensis</name>
    <dbReference type="NCBI Taxonomy" id="478107"/>
    <lineage>
        <taxon>Bacteria</taxon>
        <taxon>Bacillati</taxon>
        <taxon>Actinomycetota</taxon>
        <taxon>Actinomycetes</taxon>
        <taxon>Streptosporangiales</taxon>
        <taxon>Thermomonosporaceae</taxon>
        <taxon>Actinoallomurus</taxon>
    </lineage>
</organism>
<evidence type="ECO:0000313" key="2">
    <source>
        <dbReference type="Proteomes" id="UP001165135"/>
    </source>
</evidence>
<dbReference type="RefSeq" id="WP_285630876.1">
    <property type="nucleotide sequence ID" value="NZ_BSTJ01000011.1"/>
</dbReference>
<dbReference type="Gene3D" id="3.40.50.150">
    <property type="entry name" value="Vaccinia Virus protein VP39"/>
    <property type="match status" value="1"/>
</dbReference>
<sequence>MNSPAAAETGWSRLDEVALGSLLATAAAAGTGPVRLVGAQLHDLAARLVVDGLPVEATVPGRRGARALRRALRRAGQRSAVAPIVANIGIDLPFSDSAAHVLVCRLDPQTFPFPRHTVRELGRAVSPGGTVVLLTGGQAPWPAGLVDAWAVSAGLAPQSERDTGGALPFAGAVYESRPA</sequence>
<proteinExistence type="predicted"/>
<reference evidence="1" key="1">
    <citation type="submission" date="2023-03" db="EMBL/GenBank/DDBJ databases">
        <title>Actinoallomurus iriomotensis NBRC 103681.</title>
        <authorList>
            <person name="Ichikawa N."/>
            <person name="Sato H."/>
            <person name="Tonouchi N."/>
        </authorList>
    </citation>
    <scope>NUCLEOTIDE SEQUENCE</scope>
    <source>
        <strain evidence="1">NBRC 103681</strain>
    </source>
</reference>
<evidence type="ECO:0000313" key="1">
    <source>
        <dbReference type="EMBL" id="GLY79437.1"/>
    </source>
</evidence>
<accession>A0A9W6RSM0</accession>
<dbReference type="SUPFAM" id="SSF53335">
    <property type="entry name" value="S-adenosyl-L-methionine-dependent methyltransferases"/>
    <property type="match status" value="1"/>
</dbReference>
<dbReference type="AlphaFoldDB" id="A0A9W6RSM0"/>
<dbReference type="Proteomes" id="UP001165135">
    <property type="component" value="Unassembled WGS sequence"/>
</dbReference>
<dbReference type="EMBL" id="BSTJ01000011">
    <property type="protein sequence ID" value="GLY79437.1"/>
    <property type="molecule type" value="Genomic_DNA"/>
</dbReference>
<dbReference type="InterPro" id="IPR029063">
    <property type="entry name" value="SAM-dependent_MTases_sf"/>
</dbReference>